<protein>
    <submittedName>
        <fullName evidence="1">Uncharacterized protein</fullName>
    </submittedName>
</protein>
<accession>A0A6M3M1L5</accession>
<sequence>MKNISYSLETDIADILIYSVPVFKHYAQIDKMNDQVVKVALFLLNKRFVKVGHIYYSIAECVKSKINEEY</sequence>
<proteinExistence type="predicted"/>
<gene>
    <name evidence="1" type="ORF">MM171B02289_0005</name>
</gene>
<evidence type="ECO:0000313" key="1">
    <source>
        <dbReference type="EMBL" id="QJB01591.1"/>
    </source>
</evidence>
<reference evidence="1" key="1">
    <citation type="submission" date="2020-03" db="EMBL/GenBank/DDBJ databases">
        <title>The deep terrestrial virosphere.</title>
        <authorList>
            <person name="Holmfeldt K."/>
            <person name="Nilsson E."/>
            <person name="Simone D."/>
            <person name="Lopez-Fernandez M."/>
            <person name="Wu X."/>
            <person name="de Brujin I."/>
            <person name="Lundin D."/>
            <person name="Andersson A."/>
            <person name="Bertilsson S."/>
            <person name="Dopson M."/>
        </authorList>
    </citation>
    <scope>NUCLEOTIDE SEQUENCE</scope>
    <source>
        <strain evidence="1">MM171B02289</strain>
    </source>
</reference>
<organism evidence="1">
    <name type="scientific">viral metagenome</name>
    <dbReference type="NCBI Taxonomy" id="1070528"/>
    <lineage>
        <taxon>unclassified sequences</taxon>
        <taxon>metagenomes</taxon>
        <taxon>organismal metagenomes</taxon>
    </lineage>
</organism>
<dbReference type="EMBL" id="MT143717">
    <property type="protein sequence ID" value="QJB01591.1"/>
    <property type="molecule type" value="Genomic_DNA"/>
</dbReference>
<name>A0A6M3M1L5_9ZZZZ</name>
<dbReference type="AlphaFoldDB" id="A0A6M3M1L5"/>